<evidence type="ECO:0000256" key="1">
    <source>
        <dbReference type="SAM" id="MobiDB-lite"/>
    </source>
</evidence>
<dbReference type="RefSeq" id="WP_156215307.1">
    <property type="nucleotide sequence ID" value="NZ_WOFH01000002.1"/>
</dbReference>
<reference evidence="2 3" key="1">
    <citation type="submission" date="2019-11" db="EMBL/GenBank/DDBJ databases">
        <authorList>
            <person name="Cao P."/>
        </authorList>
    </citation>
    <scope>NUCLEOTIDE SEQUENCE [LARGE SCALE GENOMIC DNA]</scope>
    <source>
        <strain evidence="2 3">NEAU-AAG5</strain>
    </source>
</reference>
<dbReference type="Proteomes" id="UP000432015">
    <property type="component" value="Unassembled WGS sequence"/>
</dbReference>
<name>A0A7K1KVW6_9ACTN</name>
<accession>A0A7K1KVW6</accession>
<gene>
    <name evidence="2" type="ORF">GNZ18_06660</name>
</gene>
<dbReference type="AlphaFoldDB" id="A0A7K1KVW6"/>
<dbReference type="EMBL" id="WOFH01000002">
    <property type="protein sequence ID" value="MUN36279.1"/>
    <property type="molecule type" value="Genomic_DNA"/>
</dbReference>
<dbReference type="PROSITE" id="PS51257">
    <property type="entry name" value="PROKAR_LIPOPROTEIN"/>
    <property type="match status" value="1"/>
</dbReference>
<keyword evidence="3" id="KW-1185">Reference proteome</keyword>
<proteinExistence type="predicted"/>
<feature type="region of interest" description="Disordered" evidence="1">
    <location>
        <begin position="121"/>
        <end position="160"/>
    </location>
</feature>
<sequence length="160" mass="16409">MRVRGFGLVVAAVVGLSGCGGESGGVASAGGGSASPQKSVSAEDAQLGFARCMRENGVDVPDPGSGQKALRLGKGGDGEKVQGAFKKCRSWLQAGGKMPDLKDPKARDSYVRFAQCMRENGVDMKDPGSDGVIQVPRGTSPEKVEKARNACRGLLPGSGK</sequence>
<comment type="caution">
    <text evidence="2">The sequence shown here is derived from an EMBL/GenBank/DDBJ whole genome shotgun (WGS) entry which is preliminary data.</text>
</comment>
<organism evidence="2 3">
    <name type="scientific">Actinomadura litoris</name>
    <dbReference type="NCBI Taxonomy" id="2678616"/>
    <lineage>
        <taxon>Bacteria</taxon>
        <taxon>Bacillati</taxon>
        <taxon>Actinomycetota</taxon>
        <taxon>Actinomycetes</taxon>
        <taxon>Streptosporangiales</taxon>
        <taxon>Thermomonosporaceae</taxon>
        <taxon>Actinomadura</taxon>
    </lineage>
</organism>
<protein>
    <submittedName>
        <fullName evidence="2">Uncharacterized protein</fullName>
    </submittedName>
</protein>
<evidence type="ECO:0000313" key="2">
    <source>
        <dbReference type="EMBL" id="MUN36279.1"/>
    </source>
</evidence>
<evidence type="ECO:0000313" key="3">
    <source>
        <dbReference type="Proteomes" id="UP000432015"/>
    </source>
</evidence>